<organism evidence="1 2">
    <name type="scientific">Araneus ventricosus</name>
    <name type="common">Orbweaver spider</name>
    <name type="synonym">Epeira ventricosa</name>
    <dbReference type="NCBI Taxonomy" id="182803"/>
    <lineage>
        <taxon>Eukaryota</taxon>
        <taxon>Metazoa</taxon>
        <taxon>Ecdysozoa</taxon>
        <taxon>Arthropoda</taxon>
        <taxon>Chelicerata</taxon>
        <taxon>Arachnida</taxon>
        <taxon>Araneae</taxon>
        <taxon>Araneomorphae</taxon>
        <taxon>Entelegynae</taxon>
        <taxon>Araneoidea</taxon>
        <taxon>Araneidae</taxon>
        <taxon>Araneus</taxon>
    </lineage>
</organism>
<reference evidence="1 2" key="1">
    <citation type="journal article" date="2019" name="Sci. Rep.">
        <title>Orb-weaving spider Araneus ventricosus genome elucidates the spidroin gene catalogue.</title>
        <authorList>
            <person name="Kono N."/>
            <person name="Nakamura H."/>
            <person name="Ohtoshi R."/>
            <person name="Moran D.A.P."/>
            <person name="Shinohara A."/>
            <person name="Yoshida Y."/>
            <person name="Fujiwara M."/>
            <person name="Mori M."/>
            <person name="Tomita M."/>
            <person name="Arakawa K."/>
        </authorList>
    </citation>
    <scope>NUCLEOTIDE SEQUENCE [LARGE SCALE GENOMIC DNA]</scope>
</reference>
<sequence length="88" mass="10101">MHQPIPIPIHHKPAVSAINLKSFRSDKYNNRYIDFLGIPMKIPITIVSHDSHDSKGLLATQQKNPSYLMQSSKMTKSAWREMIRDLDA</sequence>
<protein>
    <submittedName>
        <fullName evidence="1">Uncharacterized protein</fullName>
    </submittedName>
</protein>
<dbReference type="EMBL" id="BGPR01013150">
    <property type="protein sequence ID" value="GBN59470.1"/>
    <property type="molecule type" value="Genomic_DNA"/>
</dbReference>
<keyword evidence="2" id="KW-1185">Reference proteome</keyword>
<dbReference type="AlphaFoldDB" id="A0A4Y2Q9D3"/>
<comment type="caution">
    <text evidence="1">The sequence shown here is derived from an EMBL/GenBank/DDBJ whole genome shotgun (WGS) entry which is preliminary data.</text>
</comment>
<dbReference type="Proteomes" id="UP000499080">
    <property type="component" value="Unassembled WGS sequence"/>
</dbReference>
<gene>
    <name evidence="1" type="ORF">AVEN_146872_1</name>
</gene>
<name>A0A4Y2Q9D3_ARAVE</name>
<evidence type="ECO:0000313" key="1">
    <source>
        <dbReference type="EMBL" id="GBN59470.1"/>
    </source>
</evidence>
<evidence type="ECO:0000313" key="2">
    <source>
        <dbReference type="Proteomes" id="UP000499080"/>
    </source>
</evidence>
<proteinExistence type="predicted"/>
<accession>A0A4Y2Q9D3</accession>